<dbReference type="SMART" id="SM00316">
    <property type="entry name" value="S1"/>
    <property type="match status" value="13"/>
</dbReference>
<feature type="domain" description="S1 motif" evidence="9">
    <location>
        <begin position="686"/>
        <end position="760"/>
    </location>
</feature>
<dbReference type="GO" id="GO:0003723">
    <property type="term" value="F:RNA binding"/>
    <property type="evidence" value="ECO:0007669"/>
    <property type="project" value="TreeGrafter"/>
</dbReference>
<dbReference type="InterPro" id="IPR048059">
    <property type="entry name" value="Rrp5_S1_rpt_hs1_sc1"/>
</dbReference>
<dbReference type="InterPro" id="IPR012340">
    <property type="entry name" value="NA-bd_OB-fold"/>
</dbReference>
<dbReference type="FunFam" id="2.40.50.140:FF:000155">
    <property type="entry name" value="rRNA biogenesis protein RRP5"/>
    <property type="match status" value="1"/>
</dbReference>
<evidence type="ECO:0000256" key="6">
    <source>
        <dbReference type="ARBA" id="ARBA00026188"/>
    </source>
</evidence>
<dbReference type="InterPro" id="IPR008847">
    <property type="entry name" value="Suf"/>
</dbReference>
<dbReference type="InterPro" id="IPR003029">
    <property type="entry name" value="S1_domain"/>
</dbReference>
<dbReference type="FunFam" id="2.40.50.140:FF:000159">
    <property type="entry name" value="rRNA biogenesis protein rrp5"/>
    <property type="match status" value="1"/>
</dbReference>
<keyword evidence="4" id="KW-0677">Repeat</keyword>
<feature type="domain" description="S1 motif" evidence="9">
    <location>
        <begin position="783"/>
        <end position="852"/>
    </location>
</feature>
<dbReference type="SMART" id="SM00386">
    <property type="entry name" value="HAT"/>
    <property type="match status" value="5"/>
</dbReference>
<feature type="compositionally biased region" description="Basic and acidic residues" evidence="8">
    <location>
        <begin position="1"/>
        <end position="16"/>
    </location>
</feature>
<feature type="region of interest" description="Disordered" evidence="8">
    <location>
        <begin position="158"/>
        <end position="184"/>
    </location>
</feature>
<dbReference type="InterPro" id="IPR019734">
    <property type="entry name" value="TPR_rpt"/>
</dbReference>
<evidence type="ECO:0000313" key="10">
    <source>
        <dbReference type="EMBL" id="GAV30153.1"/>
    </source>
</evidence>
<evidence type="ECO:0000256" key="1">
    <source>
        <dbReference type="ARBA" id="ARBA00004604"/>
    </source>
</evidence>
<dbReference type="GO" id="GO:0032040">
    <property type="term" value="C:small-subunit processome"/>
    <property type="evidence" value="ECO:0007669"/>
    <property type="project" value="TreeGrafter"/>
</dbReference>
<keyword evidence="11" id="KW-1185">Reference proteome</keyword>
<comment type="subcellular location">
    <subcellularLocation>
        <location evidence="1">Nucleus</location>
        <location evidence="1">Nucleolus</location>
    </subcellularLocation>
</comment>
<feature type="compositionally biased region" description="Basic and acidic residues" evidence="8">
    <location>
        <begin position="1414"/>
        <end position="1424"/>
    </location>
</feature>
<name>A0A1Q2YLB9_9ASCO</name>
<dbReference type="OrthoDB" id="412781at2759"/>
<sequence>MPPKRRREDPDAKEQKSLLSSAAEIAFPRGGASILTPMEMKEVANEAKRDVLFEQKSKAESGETASGQPSKKRSRGNKKSKSLNILSKDEQEEEDAKKSVTVDVLSYNNLNPGSYVLGMVQEINRMELVLSLSDNLVGYVPITNISAELVKLLEEFDDQKESDSDSGSESDSEEEEKGFKTNKKARQAKEFPVLSDRFTVGQYLRAKVVPNTNEKGKKRIELSIEPEKVNAPMDTKEDFIADAIVQASVASLEDHGAILKFGKNQKLSGFISKKELSCHSPNVQVGSVIMVYISNVNPRIATCKFPVAVVKKQPMVSSVSTIDAILPGMLVDAVVEDVTSDGLVCKSHSLCPAALSLQHLGPLQTFEDLKHNYAVGSTIKARVIAVYMKNGTTKLSLSALPLHQTLTYPGKDALEAFPIGHIFDNVTIKGKSSVFFFIDLMSGEIPGEVHKSRVSKDTDLDMDFKIGSTHKARVLNYSMFDNLYILTLDQVKIDVTYLRANDIPVGHKITCEIEKVSAAGITVKLENDFKAIVPAFQISDIKLVYPERKFKIGSKVKARILDVRSFNSSASLSVTLKRSLVNAEESDIVTSYDDLSPEKRALATVEKILSSGCVVSFFGGVSAFLPNAEISESYVKNASEYVKLGQTVKVRVVSVDTKQKKCLVSLRISNEVSQDQLSTLEKLIPGKSVLNVEIIEKDRNTVIVKIEGSDVRGIINIGHLSDAPIDDCRGLLKKLKVGEKLEALVLMIDNRKRGVTLSAKRSLIIDAKSGILPTEFSDISISDKVLHGYVKTVIPSGVFVNFGNNLTGLVIPRFASFKKINDLTTAFTADQSVSCTVVNADENNHRFLLSLLVETANSKEKAENPVDKTVKTLGDYSVGKITQGTIKSIEKTHLLVKLSDNQDGRIDISEIFDSVDEVKDLKNPLAAFKVGQKLKKAKVIGYFDLEKAKFIYSKKAKSNLVELTIKPTNLKNSESTYPVSFKDIKEGDAVLGYILSVNNGYFWYSISPAQKAKMSFVDATDDIEKLEHFSEEFQVGTIVPTKVTHVDIDHFALSVSGRKNTIRSADEIKVGDVLPSLILNVRNNSVLVSLGENLTAVSMVTDALDDYTLRLSDIFHVGEFHMATVVSTDRKIYVSLRSKHPKDRLINSVEDIKRGDIVRGYINKINNTGLFVDLGRSVYALVRVSDISDSFLKNWKEGFSVNQSVKGRIIEANSENRVLMSLKNSVVNGNLQNLKTFADLKIGDVYEGTIKKVEEYGVFVSLDGTDNVSGLCHRSEITDAPVKNAGDIFNEGEHVKVKILDINQQKKQLSLGMKASYFKEDGDEDEDGDLVMAEASDNDEDEKMEDAPESEDESEEESEADEKNDGLAESVGLSTGLSTGFDWTASILEQAKEEESSDEEEEFEKKINKKSKKAKSEEVEDKTGDLSTRAPQSISDFERLLVGNPDSSILWIQYMSFQLQLSEIEKAREIAERALKTINFREEQQKLNIWIAMLNLENSFGDDESLESVFKRSCQYMDAYTMHQKLVAIYIASQKYRKAESLFGTLCKKFGAKNPNAWVSYGSFLIDRDNNEEAHSVLAKALQILPKRDHVDVVRKFAQLEFQKGDPEQGRSLFEGLLSDVPKRVDLWNVYIDQEIKIDDKKKVDGLFERVIEKKLTKKQAKFFFAKWLDFEEQKGDEKSQDYVKAKAAEYAQKLSKK</sequence>
<dbReference type="Gene3D" id="1.25.40.10">
    <property type="entry name" value="Tetratricopeptide repeat domain"/>
    <property type="match status" value="1"/>
</dbReference>
<feature type="repeat" description="TPR" evidence="7">
    <location>
        <begin position="1555"/>
        <end position="1588"/>
    </location>
</feature>
<dbReference type="InterPro" id="IPR045209">
    <property type="entry name" value="Rrp5"/>
</dbReference>
<keyword evidence="5" id="KW-0539">Nucleus</keyword>
<proteinExistence type="predicted"/>
<dbReference type="SUPFAM" id="SSF48452">
    <property type="entry name" value="TPR-like"/>
    <property type="match status" value="1"/>
</dbReference>
<dbReference type="Pfam" id="PF23459">
    <property type="entry name" value="S1_RRP5"/>
    <property type="match status" value="2"/>
</dbReference>
<evidence type="ECO:0000256" key="3">
    <source>
        <dbReference type="ARBA" id="ARBA00022553"/>
    </source>
</evidence>
<feature type="compositionally biased region" description="Acidic residues" evidence="8">
    <location>
        <begin position="1336"/>
        <end position="1360"/>
    </location>
</feature>
<feature type="domain" description="S1 motif" evidence="9">
    <location>
        <begin position="242"/>
        <end position="312"/>
    </location>
</feature>
<dbReference type="InterPro" id="IPR057302">
    <property type="entry name" value="Rrp5_S1"/>
</dbReference>
<evidence type="ECO:0000256" key="7">
    <source>
        <dbReference type="PROSITE-ProRule" id="PRU00339"/>
    </source>
</evidence>
<feature type="domain" description="S1 motif" evidence="9">
    <location>
        <begin position="420"/>
        <end position="489"/>
    </location>
</feature>
<gene>
    <name evidence="10" type="ORF">PMKS-003660</name>
</gene>
<feature type="domain" description="S1 motif" evidence="9">
    <location>
        <begin position="506"/>
        <end position="575"/>
    </location>
</feature>
<feature type="domain" description="S1 motif" evidence="9">
    <location>
        <begin position="113"/>
        <end position="225"/>
    </location>
</feature>
<keyword evidence="2" id="KW-0698">rRNA processing</keyword>
<keyword evidence="7" id="KW-0802">TPR repeat</keyword>
<dbReference type="PROSITE" id="PS50126">
    <property type="entry name" value="S1"/>
    <property type="match status" value="13"/>
</dbReference>
<feature type="compositionally biased region" description="Basic residues" evidence="8">
    <location>
        <begin position="70"/>
        <end position="81"/>
    </location>
</feature>
<keyword evidence="3" id="KW-0597">Phosphoprotein</keyword>
<dbReference type="FunFam" id="1.25.40.10:FF:000065">
    <property type="entry name" value="Programmed cell death 11"/>
    <property type="match status" value="1"/>
</dbReference>
<organism evidence="10 11">
    <name type="scientific">Pichia membranifaciens</name>
    <dbReference type="NCBI Taxonomy" id="4926"/>
    <lineage>
        <taxon>Eukaryota</taxon>
        <taxon>Fungi</taxon>
        <taxon>Dikarya</taxon>
        <taxon>Ascomycota</taxon>
        <taxon>Saccharomycotina</taxon>
        <taxon>Pichiomycetes</taxon>
        <taxon>Pichiales</taxon>
        <taxon>Pichiaceae</taxon>
        <taxon>Pichia</taxon>
    </lineage>
</organism>
<comment type="caution">
    <text evidence="10">The sequence shown here is derived from an EMBL/GenBank/DDBJ whole genome shotgun (WGS) entry which is preliminary data.</text>
</comment>
<dbReference type="FunFam" id="2.40.50.140:FF:000103">
    <property type="entry name" value="protein RRP5 homolog"/>
    <property type="match status" value="1"/>
</dbReference>
<evidence type="ECO:0000256" key="4">
    <source>
        <dbReference type="ARBA" id="ARBA00022737"/>
    </source>
</evidence>
<dbReference type="PROSITE" id="PS50005">
    <property type="entry name" value="TPR"/>
    <property type="match status" value="1"/>
</dbReference>
<dbReference type="Pfam" id="PF05843">
    <property type="entry name" value="Suf"/>
    <property type="match status" value="1"/>
</dbReference>
<dbReference type="EMBL" id="BDGI01000161">
    <property type="protein sequence ID" value="GAV30153.1"/>
    <property type="molecule type" value="Genomic_DNA"/>
</dbReference>
<dbReference type="Proteomes" id="UP000186136">
    <property type="component" value="Unassembled WGS sequence"/>
</dbReference>
<dbReference type="Pfam" id="PF00575">
    <property type="entry name" value="S1"/>
    <property type="match status" value="2"/>
</dbReference>
<feature type="region of interest" description="Disordered" evidence="8">
    <location>
        <begin position="54"/>
        <end position="99"/>
    </location>
</feature>
<dbReference type="SUPFAM" id="SSF50249">
    <property type="entry name" value="Nucleic acid-binding proteins"/>
    <property type="match status" value="12"/>
</dbReference>
<feature type="domain" description="S1 motif" evidence="9">
    <location>
        <begin position="1243"/>
        <end position="1314"/>
    </location>
</feature>
<feature type="compositionally biased region" description="Acidic residues" evidence="8">
    <location>
        <begin position="164"/>
        <end position="176"/>
    </location>
</feature>
<evidence type="ECO:0000313" key="11">
    <source>
        <dbReference type="Proteomes" id="UP000186136"/>
    </source>
</evidence>
<dbReference type="CDD" id="cd05693">
    <property type="entry name" value="S1_Rrp5_repeat_hs1_sc1"/>
    <property type="match status" value="1"/>
</dbReference>
<feature type="region of interest" description="Disordered" evidence="8">
    <location>
        <begin position="1335"/>
        <end position="1371"/>
    </location>
</feature>
<feature type="domain" description="S1 motif" evidence="9">
    <location>
        <begin position="1071"/>
        <end position="1139"/>
    </location>
</feature>
<dbReference type="InterPro" id="IPR003107">
    <property type="entry name" value="HAT"/>
</dbReference>
<protein>
    <recommendedName>
        <fullName evidence="6">mRNA 3'-end-processing protein RNA14</fullName>
    </recommendedName>
</protein>
<evidence type="ECO:0000256" key="2">
    <source>
        <dbReference type="ARBA" id="ARBA00022552"/>
    </source>
</evidence>
<evidence type="ECO:0000256" key="5">
    <source>
        <dbReference type="ARBA" id="ARBA00023242"/>
    </source>
</evidence>
<feature type="domain" description="S1 motif" evidence="9">
    <location>
        <begin position="586"/>
        <end position="667"/>
    </location>
</feature>
<feature type="region of interest" description="Disordered" evidence="8">
    <location>
        <begin position="1"/>
        <end position="23"/>
    </location>
</feature>
<feature type="domain" description="S1 motif" evidence="9">
    <location>
        <begin position="328"/>
        <end position="398"/>
    </location>
</feature>
<dbReference type="Gene3D" id="2.40.50.140">
    <property type="entry name" value="Nucleic acid-binding proteins"/>
    <property type="match status" value="11"/>
</dbReference>
<dbReference type="PANTHER" id="PTHR23270:SF10">
    <property type="entry name" value="PROTEIN RRP5 HOMOLOG"/>
    <property type="match status" value="1"/>
</dbReference>
<feature type="domain" description="S1 motif" evidence="9">
    <location>
        <begin position="1155"/>
        <end position="1223"/>
    </location>
</feature>
<dbReference type="InterPro" id="IPR011990">
    <property type="entry name" value="TPR-like_helical_dom_sf"/>
</dbReference>
<dbReference type="GO" id="GO:0006364">
    <property type="term" value="P:rRNA processing"/>
    <property type="evidence" value="ECO:0007669"/>
    <property type="project" value="UniProtKB-KW"/>
</dbReference>
<feature type="region of interest" description="Disordered" evidence="8">
    <location>
        <begin position="1390"/>
        <end position="1430"/>
    </location>
</feature>
<evidence type="ECO:0000256" key="8">
    <source>
        <dbReference type="SAM" id="MobiDB-lite"/>
    </source>
</evidence>
<evidence type="ECO:0000259" key="9">
    <source>
        <dbReference type="PROSITE" id="PS50126"/>
    </source>
</evidence>
<dbReference type="PANTHER" id="PTHR23270">
    <property type="entry name" value="PROGRAMMED CELL DEATH PROTEIN 11 PRE-RRNA PROCESSING PROTEIN RRP5"/>
    <property type="match status" value="1"/>
</dbReference>
<accession>A0A1Q2YLB9</accession>
<reference evidence="10 11" key="1">
    <citation type="submission" date="2016-08" db="EMBL/GenBank/DDBJ databases">
        <title>Whole genome shotgun sequence of Pichia membranifaciens KS47-1.</title>
        <authorList>
            <person name="Konishi M."/>
            <person name="Ishida M."/>
            <person name="Arakawa T."/>
            <person name="Kato Y."/>
            <person name="Horiuchi J."/>
        </authorList>
    </citation>
    <scope>NUCLEOTIDE SEQUENCE [LARGE SCALE GENOMIC DNA]</scope>
    <source>
        <strain evidence="10 11">KS47-1</strain>
    </source>
</reference>
<feature type="domain" description="S1 motif" evidence="9">
    <location>
        <begin position="879"/>
        <end position="935"/>
    </location>
</feature>
<feature type="domain" description="S1 motif" evidence="9">
    <location>
        <begin position="987"/>
        <end position="1058"/>
    </location>
</feature>